<reference evidence="1 2" key="1">
    <citation type="submission" date="2018-01" db="EMBL/GenBank/DDBJ databases">
        <title>Whole genome sequence of Melissococcus plutonius DAT561.</title>
        <authorList>
            <person name="Okumura K."/>
            <person name="Takamatsu D."/>
            <person name="Okura M."/>
        </authorList>
    </citation>
    <scope>NUCLEOTIDE SEQUENCE [LARGE SCALE GENOMIC DNA]</scope>
    <source>
        <strain evidence="1 2">DAT561</strain>
        <plasmid evidence="2">pmp1 dat561 dna</plasmid>
    </source>
</reference>
<evidence type="ECO:0000313" key="1">
    <source>
        <dbReference type="EMBL" id="BBC61733.1"/>
    </source>
</evidence>
<gene>
    <name evidence="1" type="ORF">DAT561_p1030</name>
</gene>
<dbReference type="Proteomes" id="UP000269226">
    <property type="component" value="Plasmid pMP1"/>
</dbReference>
<proteinExistence type="predicted"/>
<name>A0A2Z5Y4R1_9ENTE</name>
<protein>
    <submittedName>
        <fullName evidence="1">Uncharacterized protein</fullName>
    </submittedName>
</protein>
<dbReference type="AlphaFoldDB" id="A0A2Z5Y4R1"/>
<geneLocation type="plasmid" evidence="2">
    <name>pmp1 dat561 dna</name>
</geneLocation>
<evidence type="ECO:0000313" key="2">
    <source>
        <dbReference type="Proteomes" id="UP000269226"/>
    </source>
</evidence>
<organism evidence="1 2">
    <name type="scientific">Melissococcus plutonius</name>
    <dbReference type="NCBI Taxonomy" id="33970"/>
    <lineage>
        <taxon>Bacteria</taxon>
        <taxon>Bacillati</taxon>
        <taxon>Bacillota</taxon>
        <taxon>Bacilli</taxon>
        <taxon>Lactobacillales</taxon>
        <taxon>Enterococcaceae</taxon>
        <taxon>Melissococcus</taxon>
    </lineage>
</organism>
<dbReference type="EMBL" id="AP018493">
    <property type="protein sequence ID" value="BBC61733.1"/>
    <property type="molecule type" value="Genomic_DNA"/>
</dbReference>
<accession>A0A2Z5Y4R1</accession>
<sequence length="37" mass="4464">MNHKFLQKAIYLKRSFNKSNNLFIKEKLKQLLNDQGL</sequence>
<keyword evidence="1" id="KW-0614">Plasmid</keyword>